<evidence type="ECO:0000313" key="1">
    <source>
        <dbReference type="EMBL" id="MEU1951536.1"/>
    </source>
</evidence>
<sequence>MAHNGAVGDAWKETRILDATTPATAERDDIARDHLTRRVTVYFDGITADSALVLEYAATNAEAWEFTSAAMHAGLTVTVDSKIRPGLRRLPCHSLWR</sequence>
<gene>
    <name evidence="1" type="ORF">ABZ510_06710</name>
</gene>
<reference evidence="1 2" key="1">
    <citation type="submission" date="2024-06" db="EMBL/GenBank/DDBJ databases">
        <title>The Natural Products Discovery Center: Release of the First 8490 Sequenced Strains for Exploring Actinobacteria Biosynthetic Diversity.</title>
        <authorList>
            <person name="Kalkreuter E."/>
            <person name="Kautsar S.A."/>
            <person name="Yang D."/>
            <person name="Bader C.D."/>
            <person name="Teijaro C.N."/>
            <person name="Fluegel L."/>
            <person name="Davis C.M."/>
            <person name="Simpson J.R."/>
            <person name="Lauterbach L."/>
            <person name="Steele A.D."/>
            <person name="Gui C."/>
            <person name="Meng S."/>
            <person name="Li G."/>
            <person name="Viehrig K."/>
            <person name="Ye F."/>
            <person name="Su P."/>
            <person name="Kiefer A.F."/>
            <person name="Nichols A."/>
            <person name="Cepeda A.J."/>
            <person name="Yan W."/>
            <person name="Fan B."/>
            <person name="Jiang Y."/>
            <person name="Adhikari A."/>
            <person name="Zheng C.-J."/>
            <person name="Schuster L."/>
            <person name="Cowan T.M."/>
            <person name="Smanski M.J."/>
            <person name="Chevrette M.G."/>
            <person name="De Carvalho L.P.S."/>
            <person name="Shen B."/>
        </authorList>
    </citation>
    <scope>NUCLEOTIDE SEQUENCE [LARGE SCALE GENOMIC DNA]</scope>
    <source>
        <strain evidence="1 2">NPDC019708</strain>
    </source>
</reference>
<keyword evidence="2" id="KW-1185">Reference proteome</keyword>
<comment type="caution">
    <text evidence="1">The sequence shown here is derived from an EMBL/GenBank/DDBJ whole genome shotgun (WGS) entry which is preliminary data.</text>
</comment>
<name>A0ABV2WKX6_9NOCA</name>
<dbReference type="RefSeq" id="WP_245713085.1">
    <property type="nucleotide sequence ID" value="NZ_JBEXYG010000015.1"/>
</dbReference>
<protein>
    <recommendedName>
        <fullName evidence="3">Glutamine amidotransferase type-2 domain-containing protein</fullName>
    </recommendedName>
</protein>
<organism evidence="1 2">
    <name type="scientific">Nocardia rhamnosiphila</name>
    <dbReference type="NCBI Taxonomy" id="426716"/>
    <lineage>
        <taxon>Bacteria</taxon>
        <taxon>Bacillati</taxon>
        <taxon>Actinomycetota</taxon>
        <taxon>Actinomycetes</taxon>
        <taxon>Mycobacteriales</taxon>
        <taxon>Nocardiaceae</taxon>
        <taxon>Nocardia</taxon>
    </lineage>
</organism>
<dbReference type="GeneID" id="96242319"/>
<dbReference type="Proteomes" id="UP001550628">
    <property type="component" value="Unassembled WGS sequence"/>
</dbReference>
<evidence type="ECO:0008006" key="3">
    <source>
        <dbReference type="Google" id="ProtNLM"/>
    </source>
</evidence>
<accession>A0ABV2WKX6</accession>
<proteinExistence type="predicted"/>
<evidence type="ECO:0000313" key="2">
    <source>
        <dbReference type="Proteomes" id="UP001550628"/>
    </source>
</evidence>
<dbReference type="EMBL" id="JBEYBF010000003">
    <property type="protein sequence ID" value="MEU1951536.1"/>
    <property type="molecule type" value="Genomic_DNA"/>
</dbReference>